<keyword evidence="4" id="KW-0812">Transmembrane</keyword>
<feature type="compositionally biased region" description="Basic and acidic residues" evidence="3">
    <location>
        <begin position="679"/>
        <end position="688"/>
    </location>
</feature>
<dbReference type="Proteomes" id="UP001345963">
    <property type="component" value="Unassembled WGS sequence"/>
</dbReference>
<evidence type="ECO:0000313" key="6">
    <source>
        <dbReference type="Proteomes" id="UP001345963"/>
    </source>
</evidence>
<dbReference type="PANTHER" id="PTHR10686">
    <property type="entry name" value="FOLATE TRANSPORTER"/>
    <property type="match status" value="1"/>
</dbReference>
<feature type="transmembrane region" description="Helical" evidence="4">
    <location>
        <begin position="170"/>
        <end position="191"/>
    </location>
</feature>
<keyword evidence="6" id="KW-1185">Reference proteome</keyword>
<feature type="transmembrane region" description="Helical" evidence="4">
    <location>
        <begin position="882"/>
        <end position="903"/>
    </location>
</feature>
<feature type="transmembrane region" description="Helical" evidence="4">
    <location>
        <begin position="847"/>
        <end position="870"/>
    </location>
</feature>
<evidence type="ECO:0000256" key="3">
    <source>
        <dbReference type="SAM" id="MobiDB-lite"/>
    </source>
</evidence>
<comment type="subcellular location">
    <subcellularLocation>
        <location evidence="1">Membrane</location>
        <topology evidence="1">Multi-pass membrane protein</topology>
    </subcellularLocation>
</comment>
<evidence type="ECO:0000256" key="2">
    <source>
        <dbReference type="ARBA" id="ARBA00005773"/>
    </source>
</evidence>
<dbReference type="PANTHER" id="PTHR10686:SF37">
    <property type="entry name" value="THIAMINE TRANSPORTER 2"/>
    <property type="match status" value="1"/>
</dbReference>
<comment type="similarity">
    <text evidence="2">Belongs to the reduced folate carrier (RFC) transporter (TC 2.A.48) family.</text>
</comment>
<proteinExistence type="inferred from homology"/>
<feature type="region of interest" description="Disordered" evidence="3">
    <location>
        <begin position="209"/>
        <end position="233"/>
    </location>
</feature>
<dbReference type="NCBIfam" id="TIGR00806">
    <property type="entry name" value="rfc"/>
    <property type="match status" value="2"/>
</dbReference>
<feature type="transmembrane region" description="Helical" evidence="4">
    <location>
        <begin position="821"/>
        <end position="840"/>
    </location>
</feature>
<evidence type="ECO:0000256" key="4">
    <source>
        <dbReference type="SAM" id="Phobius"/>
    </source>
</evidence>
<feature type="transmembrane region" description="Helical" evidence="4">
    <location>
        <begin position="54"/>
        <end position="74"/>
    </location>
</feature>
<evidence type="ECO:0008006" key="7">
    <source>
        <dbReference type="Google" id="ProtNLM"/>
    </source>
</evidence>
<dbReference type="SUPFAM" id="SSF103473">
    <property type="entry name" value="MFS general substrate transporter"/>
    <property type="match status" value="2"/>
</dbReference>
<feature type="transmembrane region" description="Helical" evidence="4">
    <location>
        <begin position="341"/>
        <end position="360"/>
    </location>
</feature>
<feature type="transmembrane region" description="Helical" evidence="4">
    <location>
        <begin position="109"/>
        <end position="131"/>
    </location>
</feature>
<evidence type="ECO:0000313" key="5">
    <source>
        <dbReference type="EMBL" id="MED6241268.1"/>
    </source>
</evidence>
<feature type="transmembrane region" description="Helical" evidence="4">
    <location>
        <begin position="314"/>
        <end position="334"/>
    </location>
</feature>
<feature type="transmembrane region" description="Helical" evidence="4">
    <location>
        <begin position="395"/>
        <end position="418"/>
    </location>
</feature>
<comment type="caution">
    <text evidence="5">The sequence shown here is derived from an EMBL/GenBank/DDBJ whole genome shotgun (WGS) entry which is preliminary data.</text>
</comment>
<gene>
    <name evidence="5" type="ORF">ATANTOWER_005753</name>
</gene>
<feature type="transmembrane region" description="Helical" evidence="4">
    <location>
        <begin position="366"/>
        <end position="388"/>
    </location>
</feature>
<name>A0ABU7ATK1_9TELE</name>
<feature type="transmembrane region" description="Helical" evidence="4">
    <location>
        <begin position="271"/>
        <end position="294"/>
    </location>
</feature>
<dbReference type="InterPro" id="IPR036259">
    <property type="entry name" value="MFS_trans_sf"/>
</dbReference>
<organism evidence="5 6">
    <name type="scientific">Ataeniobius toweri</name>
    <dbReference type="NCBI Taxonomy" id="208326"/>
    <lineage>
        <taxon>Eukaryota</taxon>
        <taxon>Metazoa</taxon>
        <taxon>Chordata</taxon>
        <taxon>Craniata</taxon>
        <taxon>Vertebrata</taxon>
        <taxon>Euteleostomi</taxon>
        <taxon>Actinopterygii</taxon>
        <taxon>Neopterygii</taxon>
        <taxon>Teleostei</taxon>
        <taxon>Neoteleostei</taxon>
        <taxon>Acanthomorphata</taxon>
        <taxon>Ovalentaria</taxon>
        <taxon>Atherinomorphae</taxon>
        <taxon>Cyprinodontiformes</taxon>
        <taxon>Goodeidae</taxon>
        <taxon>Ataeniobius</taxon>
    </lineage>
</organism>
<dbReference type="EMBL" id="JAHUTI010029668">
    <property type="protein sequence ID" value="MED6241268.1"/>
    <property type="molecule type" value="Genomic_DNA"/>
</dbReference>
<evidence type="ECO:0000256" key="1">
    <source>
        <dbReference type="ARBA" id="ARBA00004141"/>
    </source>
</evidence>
<dbReference type="Pfam" id="PF01770">
    <property type="entry name" value="Folate_carrier"/>
    <property type="match status" value="2"/>
</dbReference>
<feature type="transmembrane region" description="Helical" evidence="4">
    <location>
        <begin position="81"/>
        <end position="103"/>
    </location>
</feature>
<feature type="transmembrane region" description="Helical" evidence="4">
    <location>
        <begin position="614"/>
        <end position="634"/>
    </location>
</feature>
<feature type="region of interest" description="Disordered" evidence="3">
    <location>
        <begin position="646"/>
        <end position="697"/>
    </location>
</feature>
<feature type="transmembrane region" description="Helical" evidence="4">
    <location>
        <begin position="424"/>
        <end position="448"/>
    </location>
</feature>
<feature type="transmembrane region" description="Helical" evidence="4">
    <location>
        <begin position="590"/>
        <end position="608"/>
    </location>
</feature>
<dbReference type="Gene3D" id="1.20.1250.20">
    <property type="entry name" value="MFS general substrate transporter like domains"/>
    <property type="match status" value="2"/>
</dbReference>
<accession>A0ABU7ATK1</accession>
<sequence>MGCWAKLKSSGWAYPTTVLSVYGFLANCRVAEPFLTPYLIGPNKNISEEVVTNYLFPIWTYSYLAFLFPVFLLTDFLKYKPVIVVQGLFLVSNYILLSFAPGLPAMTFLQVNFGVVTSTEVAYFSYIYSVIPLENYQRATSYLRSAMLTGYTFGASLGQMLVSLGGVDYFYLNAITLGVVCIAFLVSFLLPMPKKSMFFKREKAVGSQSQDEGSFKNNRQRDSEMDQNGESLDEEKMAHDGSAGWCSRESVTTAGHLLWKSFKESYSSRHLVYWSLWWALATAGYMQIFNYIQLKWDHIEPSATSSIYNGGVEAVSSVVGAAAAFSVSLIRVTWAMWGELALGLFSAVCSGAVYLMAFTSSIWACYAAYVIFKSCYMFLITITTFQIASNLTMECYALTFGINTFMALLLQTIITVIVVDEAALGLDIVTQFIIYGSYYAAISVLFLVRGTYTACVHRRSLDRTEPRSTVKPLEPFLIPFLTGPDKNLTTEQVNNQIFPVWTYSYLSVLVPVFLLTDWLRYKPVIIFQCVMLFITTALMRWTESVPAMQAMQFCYGVVTASEVAYFSYIYSVVDLKRYRKATSYSRSIQLLGYTVGSVLGQVLISLDLMSYNNIVVFTLVLTAIALLTTCFLPMPQRSMFFHRKHSGQRASNEAAKRHKDGSEDEAYKSNRSNTSVGNKGDENVQRVEENEESDETKGAGSCSQVVLQLWRDFRQCYSSRQLLYWSVWWAMATCGYNQTVNYVQVLWEHVQPSQNFSIYNGGVEATSNLLSAATAYGIGFTDVRWEQWGELALGGFSGLGAAALFLMTFTGNIWVCYSTYAIFKCLYMLLITIAMYQIAADLSMERYALVFGANNFGALLLQTIITSVVVDSGGLGLDIIPQFIIYASYFLAISVVFSVRGLFSICKAQRIKKEQLSVNRNQSESCEEHRF</sequence>
<protein>
    <recommendedName>
        <fullName evidence="7">Thiamine transporter 2</fullName>
    </recommendedName>
</protein>
<feature type="transmembrane region" description="Helical" evidence="4">
    <location>
        <begin position="791"/>
        <end position="815"/>
    </location>
</feature>
<keyword evidence="4" id="KW-0472">Membrane</keyword>
<reference evidence="5 6" key="1">
    <citation type="submission" date="2021-07" db="EMBL/GenBank/DDBJ databases">
        <authorList>
            <person name="Palmer J.M."/>
        </authorList>
    </citation>
    <scope>NUCLEOTIDE SEQUENCE [LARGE SCALE GENOMIC DNA]</scope>
    <source>
        <strain evidence="5 6">AT_MEX2019</strain>
        <tissue evidence="5">Muscle</tissue>
    </source>
</reference>
<keyword evidence="4" id="KW-1133">Transmembrane helix</keyword>
<feature type="transmembrane region" description="Helical" evidence="4">
    <location>
        <begin position="524"/>
        <end position="541"/>
    </location>
</feature>
<dbReference type="InterPro" id="IPR002666">
    <property type="entry name" value="Folate_carrier"/>
</dbReference>